<dbReference type="InterPro" id="IPR005119">
    <property type="entry name" value="LysR_subst-bd"/>
</dbReference>
<dbReference type="STRING" id="1691903.A9B99_17580"/>
<keyword evidence="4" id="KW-0804">Transcription</keyword>
<dbReference type="PANTHER" id="PTHR30537">
    <property type="entry name" value="HTH-TYPE TRANSCRIPTIONAL REGULATOR"/>
    <property type="match status" value="1"/>
</dbReference>
<dbReference type="GO" id="GO:0043565">
    <property type="term" value="F:sequence-specific DNA binding"/>
    <property type="evidence" value="ECO:0007669"/>
    <property type="project" value="TreeGrafter"/>
</dbReference>
<reference evidence="7" key="1">
    <citation type="submission" date="2016-05" db="EMBL/GenBank/DDBJ databases">
        <authorList>
            <person name="Behera P."/>
            <person name="Vaishampayan P."/>
            <person name="Singh N."/>
            <person name="Raina V."/>
            <person name="Suar M."/>
            <person name="Pattnaik A."/>
            <person name="Rastogi G."/>
        </authorList>
    </citation>
    <scope>NUCLEOTIDE SEQUENCE [LARGE SCALE GENOMIC DNA]</scope>
    <source>
        <strain evidence="7">MP23</strain>
    </source>
</reference>
<dbReference type="Gene3D" id="1.10.10.10">
    <property type="entry name" value="Winged helix-like DNA-binding domain superfamily/Winged helix DNA-binding domain"/>
    <property type="match status" value="1"/>
</dbReference>
<evidence type="ECO:0000313" key="6">
    <source>
        <dbReference type="EMBL" id="OAT74993.1"/>
    </source>
</evidence>
<evidence type="ECO:0000256" key="1">
    <source>
        <dbReference type="ARBA" id="ARBA00009437"/>
    </source>
</evidence>
<comment type="similarity">
    <text evidence="1">Belongs to the LysR transcriptional regulatory family.</text>
</comment>
<dbReference type="FunFam" id="1.10.10.10:FF:000001">
    <property type="entry name" value="LysR family transcriptional regulator"/>
    <property type="match status" value="1"/>
</dbReference>
<keyword evidence="3" id="KW-0238">DNA-binding</keyword>
<dbReference type="InterPro" id="IPR058163">
    <property type="entry name" value="LysR-type_TF_proteobact-type"/>
</dbReference>
<dbReference type="InterPro" id="IPR036388">
    <property type="entry name" value="WH-like_DNA-bd_sf"/>
</dbReference>
<dbReference type="SUPFAM" id="SSF46785">
    <property type="entry name" value="Winged helix' DNA-binding domain"/>
    <property type="match status" value="1"/>
</dbReference>
<keyword evidence="2" id="KW-0805">Transcription regulation</keyword>
<dbReference type="Gene3D" id="3.40.190.290">
    <property type="match status" value="1"/>
</dbReference>
<dbReference type="AlphaFoldDB" id="A0A1B7KY36"/>
<dbReference type="PRINTS" id="PR00039">
    <property type="entry name" value="HTHLYSR"/>
</dbReference>
<protein>
    <submittedName>
        <fullName evidence="6">LysR family transcriptional regulator</fullName>
    </submittedName>
</protein>
<gene>
    <name evidence="6" type="ORF">A9B99_17580</name>
</gene>
<evidence type="ECO:0000256" key="4">
    <source>
        <dbReference type="ARBA" id="ARBA00023163"/>
    </source>
</evidence>
<dbReference type="InterPro" id="IPR036390">
    <property type="entry name" value="WH_DNA-bd_sf"/>
</dbReference>
<organism evidence="6 7">
    <name type="scientific">Mangrovibacter phragmitis</name>
    <dbReference type="NCBI Taxonomy" id="1691903"/>
    <lineage>
        <taxon>Bacteria</taxon>
        <taxon>Pseudomonadati</taxon>
        <taxon>Pseudomonadota</taxon>
        <taxon>Gammaproteobacteria</taxon>
        <taxon>Enterobacterales</taxon>
        <taxon>Enterobacteriaceae</taxon>
        <taxon>Mangrovibacter</taxon>
    </lineage>
</organism>
<dbReference type="CDD" id="cd08422">
    <property type="entry name" value="PBP2_CrgA_like"/>
    <property type="match status" value="1"/>
</dbReference>
<dbReference type="InterPro" id="IPR000847">
    <property type="entry name" value="LysR_HTH_N"/>
</dbReference>
<evidence type="ECO:0000256" key="3">
    <source>
        <dbReference type="ARBA" id="ARBA00023125"/>
    </source>
</evidence>
<evidence type="ECO:0000256" key="2">
    <source>
        <dbReference type="ARBA" id="ARBA00023015"/>
    </source>
</evidence>
<dbReference type="EMBL" id="LYRP01000050">
    <property type="protein sequence ID" value="OAT74993.1"/>
    <property type="molecule type" value="Genomic_DNA"/>
</dbReference>
<dbReference type="RefSeq" id="WP_064601368.1">
    <property type="nucleotide sequence ID" value="NZ_JBDJAE010000003.1"/>
</dbReference>
<dbReference type="PROSITE" id="PS50931">
    <property type="entry name" value="HTH_LYSR"/>
    <property type="match status" value="1"/>
</dbReference>
<dbReference type="OrthoDB" id="8723543at2"/>
<dbReference type="PANTHER" id="PTHR30537:SF5">
    <property type="entry name" value="HTH-TYPE TRANSCRIPTIONAL ACTIVATOR TTDR-RELATED"/>
    <property type="match status" value="1"/>
</dbReference>
<dbReference type="GO" id="GO:0003700">
    <property type="term" value="F:DNA-binding transcription factor activity"/>
    <property type="evidence" value="ECO:0007669"/>
    <property type="project" value="InterPro"/>
</dbReference>
<proteinExistence type="inferred from homology"/>
<dbReference type="GO" id="GO:0006351">
    <property type="term" value="P:DNA-templated transcription"/>
    <property type="evidence" value="ECO:0007669"/>
    <property type="project" value="TreeGrafter"/>
</dbReference>
<dbReference type="Pfam" id="PF00126">
    <property type="entry name" value="HTH_1"/>
    <property type="match status" value="1"/>
</dbReference>
<dbReference type="SUPFAM" id="SSF53850">
    <property type="entry name" value="Periplasmic binding protein-like II"/>
    <property type="match status" value="1"/>
</dbReference>
<evidence type="ECO:0000259" key="5">
    <source>
        <dbReference type="PROSITE" id="PS50931"/>
    </source>
</evidence>
<keyword evidence="7" id="KW-1185">Reference proteome</keyword>
<sequence length="311" mass="34580">MKTTERIDRIELLETFVRIVEAGSLSAAARQLALTQATVSRRLKTLETMLGVKLLLRTTHAMSLTEDGEHCYQHARHVAGSWSALEDELSNADNQPSGLLRVRAPHAFGQDQLMAPLINMLARYPGLNVEWLLNDKSPDFIADNLDCAIHVGDVTNPDTVAIQLAEVPRIAVATPEVAARLNPLTRPSELSQLPWVSVSSFYRKALILANQKGETVEVTLSPRLYTDSLYAARRAALGGVGAVVLSAWIVEQDLRSGALVHILPEWQAWPLPVWLLYPWASYYPVRLRMFIDLMREVMPGVSGMQAGKRQR</sequence>
<accession>A0A1B7KY36</accession>
<dbReference type="Proteomes" id="UP000078225">
    <property type="component" value="Unassembled WGS sequence"/>
</dbReference>
<comment type="caution">
    <text evidence="6">The sequence shown here is derived from an EMBL/GenBank/DDBJ whole genome shotgun (WGS) entry which is preliminary data.</text>
</comment>
<dbReference type="Pfam" id="PF03466">
    <property type="entry name" value="LysR_substrate"/>
    <property type="match status" value="1"/>
</dbReference>
<evidence type="ECO:0000313" key="7">
    <source>
        <dbReference type="Proteomes" id="UP000078225"/>
    </source>
</evidence>
<name>A0A1B7KY36_9ENTR</name>
<feature type="domain" description="HTH lysR-type" evidence="5">
    <location>
        <begin position="8"/>
        <end position="65"/>
    </location>
</feature>